<feature type="transmembrane region" description="Helical" evidence="1">
    <location>
        <begin position="15"/>
        <end position="35"/>
    </location>
</feature>
<keyword evidence="5" id="KW-1185">Reference proteome</keyword>
<comment type="caution">
    <text evidence="2">The sequence shown here is derived from an EMBL/GenBank/DDBJ whole genome shotgun (WGS) entry which is preliminary data.</text>
</comment>
<evidence type="ECO:0000313" key="2">
    <source>
        <dbReference type="EMBL" id="KFN87739.1"/>
    </source>
</evidence>
<reference evidence="2 4" key="1">
    <citation type="journal article" date="2014" name="Genome Announc.">
        <title>Draft Genome Sequences of Streptococcus bovis Strains ATCC 33317 and JB1.</title>
        <authorList>
            <person name="Benahmed F.H."/>
            <person name="Gopinath G.R."/>
            <person name="Harbottle H."/>
            <person name="Cotta M.A."/>
            <person name="Luo Y."/>
            <person name="Henderson C."/>
            <person name="Teri P."/>
            <person name="Soppet D."/>
            <person name="Rasmussen M."/>
            <person name="Whitehead T.R."/>
            <person name="Davidson M."/>
        </authorList>
    </citation>
    <scope>NUCLEOTIDE SEQUENCE [LARGE SCALE GENOMIC DNA]</scope>
    <source>
        <strain evidence="2 4">JB1</strain>
    </source>
</reference>
<dbReference type="Proteomes" id="UP000029382">
    <property type="component" value="Unassembled WGS sequence"/>
</dbReference>
<gene>
    <name evidence="2" type="ORF">H702_06440</name>
    <name evidence="3" type="ORF">SAMN02910290_01829</name>
</gene>
<reference evidence="3 5" key="2">
    <citation type="submission" date="2016-10" db="EMBL/GenBank/DDBJ databases">
        <authorList>
            <person name="Varghese N."/>
            <person name="Submissions S."/>
        </authorList>
    </citation>
    <scope>NUCLEOTIDE SEQUENCE [LARGE SCALE GENOMIC DNA]</scope>
    <source>
        <strain evidence="3 5">JB1</strain>
    </source>
</reference>
<accession>A0A091BSM4</accession>
<keyword evidence="1" id="KW-0472">Membrane</keyword>
<keyword evidence="1" id="KW-1133">Transmembrane helix</keyword>
<evidence type="ECO:0000313" key="3">
    <source>
        <dbReference type="EMBL" id="SFL44758.1"/>
    </source>
</evidence>
<evidence type="ECO:0000313" key="4">
    <source>
        <dbReference type="Proteomes" id="UP000029382"/>
    </source>
</evidence>
<dbReference type="EMBL" id="FOTG01000013">
    <property type="protein sequence ID" value="SFL44758.1"/>
    <property type="molecule type" value="Genomic_DNA"/>
</dbReference>
<keyword evidence="1" id="KW-0812">Transmembrane</keyword>
<sequence length="39" mass="4757">MKEELKRHVNLWNNFFIWVVLLLLGSIAYIICYAFRLTK</sequence>
<name>A0A091BSM4_STREI</name>
<dbReference type="AlphaFoldDB" id="A0A091BSM4"/>
<dbReference type="Proteomes" id="UP000182793">
    <property type="component" value="Unassembled WGS sequence"/>
</dbReference>
<organism evidence="2 4">
    <name type="scientific">Streptococcus equinus JB1</name>
    <dbReference type="NCBI Taxonomy" id="1294274"/>
    <lineage>
        <taxon>Bacteria</taxon>
        <taxon>Bacillati</taxon>
        <taxon>Bacillota</taxon>
        <taxon>Bacilli</taxon>
        <taxon>Lactobacillales</taxon>
        <taxon>Streptococcaceae</taxon>
        <taxon>Streptococcus</taxon>
    </lineage>
</organism>
<protein>
    <submittedName>
        <fullName evidence="2">Uncharacterized protein</fullName>
    </submittedName>
</protein>
<evidence type="ECO:0000313" key="5">
    <source>
        <dbReference type="Proteomes" id="UP000182793"/>
    </source>
</evidence>
<dbReference type="EMBL" id="AUZH01000021">
    <property type="protein sequence ID" value="KFN87739.1"/>
    <property type="molecule type" value="Genomic_DNA"/>
</dbReference>
<proteinExistence type="predicted"/>
<evidence type="ECO:0000256" key="1">
    <source>
        <dbReference type="SAM" id="Phobius"/>
    </source>
</evidence>